<evidence type="ECO:0000259" key="2">
    <source>
        <dbReference type="Pfam" id="PF02720"/>
    </source>
</evidence>
<evidence type="ECO:0000313" key="3">
    <source>
        <dbReference type="EMBL" id="GGF22436.1"/>
    </source>
</evidence>
<dbReference type="Proteomes" id="UP000598775">
    <property type="component" value="Unassembled WGS sequence"/>
</dbReference>
<dbReference type="InterPro" id="IPR003615">
    <property type="entry name" value="HNH_nuc"/>
</dbReference>
<name>A0A917B6P1_9MICO</name>
<evidence type="ECO:0000313" key="4">
    <source>
        <dbReference type="Proteomes" id="UP000598775"/>
    </source>
</evidence>
<keyword evidence="4" id="KW-1185">Reference proteome</keyword>
<protein>
    <recommendedName>
        <fullName evidence="2">DUF222 domain-containing protein</fullName>
    </recommendedName>
</protein>
<proteinExistence type="predicted"/>
<gene>
    <name evidence="3" type="ORF">GCM10011399_15130</name>
</gene>
<feature type="domain" description="DUF222" evidence="2">
    <location>
        <begin position="54"/>
        <end position="418"/>
    </location>
</feature>
<feature type="region of interest" description="Disordered" evidence="1">
    <location>
        <begin position="242"/>
        <end position="273"/>
    </location>
</feature>
<dbReference type="InterPro" id="IPR003870">
    <property type="entry name" value="DUF222"/>
</dbReference>
<sequence>MLLAAVQGVVESGGFQAAAPCGLADEVLVAFAVAAEGLLRCAEALVVEVAGEVAERSRAEFGDERLTVKNGCPNAVSLISALTGVSKRTAAARVRLGTAVRSSVSAVGTANPGRFSAVQEALREGRLGVDTAGVVTRMLGDSAKRVGYGADLHECEQMLVIAADRTAVGGLGLSADQVAVMAAQWQGHLDPDGAEPTARDLEAKRGIWLREQADGTFKIGGILTPEQGAKWQAIAQTILSPRLPRFDGPDDSGDATPKGVDGRDGGAVSDDHEAGDGIPFAFEADADADADARAVGAGDGDDVAEVSPTLADPRTREQLLADGLTAYIDRVAALPDVPQLCGARPTINVHATLDDVVAGTGVGWIDGLDLPVPVSTVEQLVCHGDIITTLMHEGRVLQHGKTKRLFTAAQNRALATRDGGCVWPGCDRPPSWCETHHTEPWRDVGYLPGRTDVDLGVLLCTFHHSHLHKSRWKLIMIEGAPHIIPPPEIDWTQTPRPCTKRRTGAGAGAGVRVGAPARLPDRLGYPTGSPTRPAQLPDRLGLPTGSATRPAQLPDRLAHPTGSATRPAWPPDQLGHAPSQASPAVAASAVGRVDDR</sequence>
<dbReference type="AlphaFoldDB" id="A0A917B6P1"/>
<dbReference type="CDD" id="cd00085">
    <property type="entry name" value="HNHc"/>
    <property type="match status" value="1"/>
</dbReference>
<feature type="region of interest" description="Disordered" evidence="1">
    <location>
        <begin position="486"/>
        <end position="596"/>
    </location>
</feature>
<comment type="caution">
    <text evidence="3">The sequence shown here is derived from an EMBL/GenBank/DDBJ whole genome shotgun (WGS) entry which is preliminary data.</text>
</comment>
<dbReference type="Pfam" id="PF02720">
    <property type="entry name" value="DUF222"/>
    <property type="match status" value="1"/>
</dbReference>
<organism evidence="3 4">
    <name type="scientific">Subtercola lobariae</name>
    <dbReference type="NCBI Taxonomy" id="1588641"/>
    <lineage>
        <taxon>Bacteria</taxon>
        <taxon>Bacillati</taxon>
        <taxon>Actinomycetota</taxon>
        <taxon>Actinomycetes</taxon>
        <taxon>Micrococcales</taxon>
        <taxon>Microbacteriaceae</taxon>
        <taxon>Subtercola</taxon>
    </lineage>
</organism>
<reference evidence="3 4" key="1">
    <citation type="journal article" date="2014" name="Int. J. Syst. Evol. Microbiol.">
        <title>Complete genome sequence of Corynebacterium casei LMG S-19264T (=DSM 44701T), isolated from a smear-ripened cheese.</title>
        <authorList>
            <consortium name="US DOE Joint Genome Institute (JGI-PGF)"/>
            <person name="Walter F."/>
            <person name="Albersmeier A."/>
            <person name="Kalinowski J."/>
            <person name="Ruckert C."/>
        </authorList>
    </citation>
    <scope>NUCLEOTIDE SEQUENCE [LARGE SCALE GENOMIC DNA]</scope>
    <source>
        <strain evidence="3 4">CGMCC 1.12976</strain>
    </source>
</reference>
<evidence type="ECO:0000256" key="1">
    <source>
        <dbReference type="SAM" id="MobiDB-lite"/>
    </source>
</evidence>
<dbReference type="EMBL" id="BMGP01000002">
    <property type="protein sequence ID" value="GGF22436.1"/>
    <property type="molecule type" value="Genomic_DNA"/>
</dbReference>
<accession>A0A917B6P1</accession>
<feature type="compositionally biased region" description="Basic and acidic residues" evidence="1">
    <location>
        <begin position="260"/>
        <end position="273"/>
    </location>
</feature>
<feature type="compositionally biased region" description="Low complexity" evidence="1">
    <location>
        <begin position="577"/>
        <end position="590"/>
    </location>
</feature>